<feature type="compositionally biased region" description="Basic and acidic residues" evidence="15">
    <location>
        <begin position="3385"/>
        <end position="3400"/>
    </location>
</feature>
<dbReference type="GO" id="GO:0033600">
    <property type="term" value="P:negative regulation of mammary gland epithelial cell proliferation"/>
    <property type="evidence" value="ECO:0007669"/>
    <property type="project" value="Ensembl"/>
</dbReference>
<evidence type="ECO:0000313" key="18">
    <source>
        <dbReference type="Proteomes" id="UP000694540"/>
    </source>
</evidence>
<keyword evidence="7" id="KW-0832">Ubl conjugation</keyword>
<evidence type="ECO:0000259" key="16">
    <source>
        <dbReference type="SMART" id="SM01341"/>
    </source>
</evidence>
<dbReference type="Gene3D" id="2.40.50.140">
    <property type="entry name" value="Nucleic acid-binding proteins"/>
    <property type="match status" value="3"/>
</dbReference>
<dbReference type="GO" id="GO:0000724">
    <property type="term" value="P:double-strand break repair via homologous recombination"/>
    <property type="evidence" value="ECO:0007669"/>
    <property type="project" value="Ensembl"/>
</dbReference>
<keyword evidence="5" id="KW-0677">Repeat</keyword>
<dbReference type="InterPro" id="IPR015188">
    <property type="entry name" value="BRCA2_OB_3"/>
</dbReference>
<organism evidence="17 18">
    <name type="scientific">Catagonus wagneri</name>
    <name type="common">Chacoan peccary</name>
    <dbReference type="NCBI Taxonomy" id="51154"/>
    <lineage>
        <taxon>Eukaryota</taxon>
        <taxon>Metazoa</taxon>
        <taxon>Chordata</taxon>
        <taxon>Craniata</taxon>
        <taxon>Vertebrata</taxon>
        <taxon>Euteleostomi</taxon>
        <taxon>Mammalia</taxon>
        <taxon>Eutheria</taxon>
        <taxon>Laurasiatheria</taxon>
        <taxon>Artiodactyla</taxon>
        <taxon>Suina</taxon>
        <taxon>Tayassuidae</taxon>
        <taxon>Catagonus</taxon>
    </lineage>
</organism>
<evidence type="ECO:0000313" key="17">
    <source>
        <dbReference type="Ensembl" id="ENSCWAP00000015540.1"/>
    </source>
</evidence>
<dbReference type="Pfam" id="PF22687">
    <property type="entry name" value="BRCA2_TR2"/>
    <property type="match status" value="1"/>
</dbReference>
<dbReference type="GeneTree" id="ENSGT00390000003602"/>
<name>A0A8C3WKJ3_9CETA</name>
<feature type="region of interest" description="Disordered" evidence="15">
    <location>
        <begin position="43"/>
        <end position="68"/>
    </location>
</feature>
<dbReference type="GO" id="GO:0006289">
    <property type="term" value="P:nucleotide-excision repair"/>
    <property type="evidence" value="ECO:0007669"/>
    <property type="project" value="Ensembl"/>
</dbReference>
<feature type="compositionally biased region" description="Basic and acidic residues" evidence="15">
    <location>
        <begin position="348"/>
        <end position="364"/>
    </location>
</feature>
<dbReference type="Gene3D" id="6.10.70.10">
    <property type="match status" value="1"/>
</dbReference>
<dbReference type="FunFam" id="2.40.50.140:FF:000211">
    <property type="entry name" value="breast cancer type 2 susceptibility protein"/>
    <property type="match status" value="1"/>
</dbReference>
<dbReference type="PANTHER" id="PTHR11289:SF0">
    <property type="entry name" value="BREAST CANCER TYPE 2 SUSCEPTIBILITY PROTEIN"/>
    <property type="match status" value="1"/>
</dbReference>
<keyword evidence="12" id="KW-0539">Nucleus</keyword>
<evidence type="ECO:0000256" key="3">
    <source>
        <dbReference type="ARBA" id="ARBA00022490"/>
    </source>
</evidence>
<dbReference type="GO" id="GO:0010332">
    <property type="term" value="P:response to gamma radiation"/>
    <property type="evidence" value="ECO:0007669"/>
    <property type="project" value="Ensembl"/>
</dbReference>
<dbReference type="GO" id="GO:0051298">
    <property type="term" value="P:centrosome duplication"/>
    <property type="evidence" value="ECO:0007669"/>
    <property type="project" value="Ensembl"/>
</dbReference>
<sequence length="3411" mass="382184">MPIGCKERPTFFEIFKTRCNEADLGPISLNWFEELSLEVQAYNSEPLEESERKISNDEPNPFKTPQRKPYHQLASTPIIFKEQGLTLPQYQSPLKELDKCRLDSGKDITNSKYKSCTMTAKMDQANDITSPPPNSCLSESPVVLRCTHVTPQREKSVVCGNLFYTPKLMKGQTPKRISESLGAEVDPDMSWSSSLATPPTLSSTVLIVRDEEVSATVFPNDAAAILKSCFSNHDESLKKNNRFIPSGRDNENKNQREAKSHELEKMLEDSFDKVNNCKDHLDKSTPNVLKDEVHKTVADISVEDSFSVCVSKYKTRNLQKIKTGRTRKNIFNETNSDECKEAKKQMTENKHSFVSETEPNDRDPLNSSVTNQRTFGNRTDNISKEVVPSSASEWSQMALSSLNETQMEKTSLPHISSCDQNNPEEDCLDTDKECTNFITVENSLPHMSSISKTSKILNEVTVVNKRDEGQCLESPEDSTVMERQAISDSSLIASPLWGIKKSLFKIRESTEKTFKADFLSNMIDPNFKEEPEASRSGLEIQTVCSQKEGSLCMHSADDGSWPATTKHTSVASKNTGLISTLKKKTKKFIYAINDRTSYQGLKMQKDQESELIDSSAQSEAKPFEAPHTFRNSDSGLSHTSVQKNCLQDDSEERILSSSNSSGTILRKRSNNESSSSDNKTVSQDLDYKEAKINKENLQSFITTETDNMSCLQRRHCEDDPKGQRILDVKEKVLPAVCHPAVPHSEECSDTYFQPQEKFLHDLDSTTILTPSSKDLQSNPVVISRGKESRKMSEKIKPKNCEPSFELTQNISMEKNQETRVLNDNSKKAELLPPEKYLTVASPSVKVQLNQNRNLTVIQKDQEETTLISKITVSPNSEELFPDNETNFVVQTTTERNIPVLENIMEVHELDLGCLREPVLKNSALVTCTDIDDEQIAKVSITKDFVSSNTAHDLIEKNRTSVQQRSKITEDQESKSDISLDIDVKSNRNNDCVDSWAGLSDLVASHSFGNGFRTASNKEIKLSEHNIKKSKMLFKDIEELYPTSIACVEIVNTLSLESQKKGSKPHALDSQSVNTASGCVQSSAILSDSENRHTSPPILSLNQDFNSNHNLTPSQKAEIRELSTILEESGSQFEFTQFRKPSHIMQNDLFEMPENQMTVLNTTCEEWKDTDLHLTINAPSISQVDSSKKFEGIDGGKQKFACLPSANCSKTASGYLADKNEVEFRGFYSARGTKLNVSRKALQKAMNLFSDIENVSEETSAAISPGCFSASKCNNSDVSVFKVENYSSDKNLSEINNKCQPILQNNIEMTANIFVEENTEDCNRNNENEDKCAGLISNLGEADENASSKNDTVYMHKDETGLPFINHNVHLKLPSQFMKKGNTQIKEGLSDLTCLEVMKAEETLHVNMSNKQSTVNMISQKIKDFDVFDLSFQSASGKNIKVSKASLNKVVNFFDEKCTEELNNFSDPSDSELLSGININKIDISTHEETDIVKNKILKESDPVGIENQLLTLQQISECEIKKIKEPPMLGFHTASGKKVKIAKESLDKVKNLFDEKKQDGSETINLSHRGVKMPKDPAVCKEELELTYETVEITAPKHEEIQNSLKKKNPVSQEIAMPPRLLCDYLYKQTENLSISNSISLKRKVHENMEEETAERPLTCDTNQSTCSAIENSALAFYTGHGRKISVNQASLFEAKKWLKEGELDDQPETVDSADHVGNPLCGSSSNRTLTENDKNLSEKQNSAYLHNSVSNSYSYHSDFCHSNEMLNKSEYLSKNKIDNSDIEPAVKKGKDRKDTYFSEVISTVREANTYPQAVDEDSWVQKHVINSTPCKNKNTAGEVSISNSDNFEIGPAAFSTTSGKIAFVSNETDVRERFTDNCRKVIKQNTEGKSGTCHTKIITGALKALGDSEDIIFPNSPDSGKHIIHSHEVFPDIESEQILQHDQSISGLEKVSEMPPGHINLKTFDICKFGMTKHPMSVSSMNDCGIFSTASGKSVEVSDTALQKARQVFSKTEDSAKQLFSKAFESDEERSDKCVREENTMMRPPPNLLSSAFSGFSTASGKQVPVSESALCKVKGMFEEFDLIGTECSSQHSPTSRQDVSKILPLSHIDKRAPEHSVSSPTEKAYNKEFKLSNICNVESGSSENNHSVKVSPYLSRFKQDKQLVLGTEVSLVENIHHLGKEQASLKNIKTEIGKTEIFPYLPLKTNTEVCSTKSKDPENSFETEAVEIAKAFMEDGELTDSELPSHAEHSLTCQKNEETVLTLGIGKRRGDALATVGEPPIKRNLLNEFDRIIENQEKCLKASKSTPYGTMKDRRLFMHHISLEPVTCGPSCTTTERQKIQNPHFTAPGEGFLSESHFDKHLTLEKSTSNLSVSGQPLCKAPAPRNEKRRHSISTGKPMKVFVPPFKTKSHVHRDEQCVIGNTDLEENKQKQKNIDEHGFGNGENNVNNSEIPQTTTIIFTKSQEPLDLITNLQIARDIQDMRIKKKKRQRIFPQPGSLYLAKTSTMPRISLKEAVEGQVPSACSHKQLYMYGVSKHCIKINSKNAESFEFHTQDYFGKESLCAGKGIQLADGGWLIPSNDGKAGKEEFYRALCDTPGVDPKLISRVWVYNHYRWIIWKLAAMEFAFPKEFANRCLNPERVLLQLKYRYDMEIDRSRRSAIKKIMERDDTAAKTLVLCVSEIIALSTNIYETSSSKTSSVDTTEVGMVELTDGWYAIKAQIDPPLSALLKNGKLTVGQKIIIHGAELVGSPDACTPLEAPESLMLKISANSTRPARWYAKLGFSPDPRAFPLPLSSLFSDGGNVACVDIIIQRAYPIQWMEKTSSGLYIFRNEREEEKEAVKYAEAQQKKLEALFAKIQAEFEQHEENAAERCIPSRALTRQQVRALQDGAELYEAVKNAPDPSYLEGYFSEEQLRALNNHRQRLNDKKQAQIQLEFRRAVESAEQGEQILPRDVTPVWKLRIISYKKKEKDAVTLSIWRPSSDLCSLLTEGKRYRIYHLTASKSKSKSERANVQLTATKNTQYQQIPASDEILFQVYQPREPLHFNKLLAPDFQPTCSEVDLIGFVVSVVKKTGLPPLVYLSDECHNLLAIKFWTNLNEDIIKSHMLIAASNLQWRPESKSGIPTLFAGDFSMFSASPKESHFQETFHKMKNTIENIDVFCNDAENKLIHILNANNSKWFTPTKGCTLEPHTPQTVLATGNKYLMSSPSNEMNYQSPLSLCKPKGKSVSTPVPAQMTLKSCCKGEKGIEDPKNCKKRRVLDFLSRLPVPPPVSPICTFVSPAAQKAFQPPRSCGVKYETPIKKKEWNSPQITPPLKKFNDISLLEGDSIADEELALINTQALLSGSAGENRLTSISESTRTISTSPKDCPKLKRHHTTSVIKEQENSPARTEERETSMQDTNTKKYIQ</sequence>
<dbReference type="Ensembl" id="ENSCWAT00000016866.1">
    <property type="protein sequence ID" value="ENSCWAP00000015540.1"/>
    <property type="gene ID" value="ENSCWAG00000011814.1"/>
</dbReference>
<dbReference type="GO" id="GO:0042771">
    <property type="term" value="P:intrinsic apoptotic signaling pathway in response to DNA damage by p53 class mediator"/>
    <property type="evidence" value="ECO:0007669"/>
    <property type="project" value="Ensembl"/>
</dbReference>
<evidence type="ECO:0000256" key="14">
    <source>
        <dbReference type="SAM" id="Coils"/>
    </source>
</evidence>
<keyword evidence="9" id="KW-0233">DNA recombination</keyword>
<dbReference type="Pfam" id="PF09121">
    <property type="entry name" value="Tower"/>
    <property type="match status" value="1"/>
</dbReference>
<dbReference type="InterPro" id="IPR002093">
    <property type="entry name" value="BRCA2_repeat"/>
</dbReference>
<dbReference type="GO" id="GO:0045931">
    <property type="term" value="P:positive regulation of mitotic cell cycle"/>
    <property type="evidence" value="ECO:0007669"/>
    <property type="project" value="Ensembl"/>
</dbReference>
<dbReference type="GO" id="GO:0000800">
    <property type="term" value="C:lateral element"/>
    <property type="evidence" value="ECO:0007669"/>
    <property type="project" value="Ensembl"/>
</dbReference>
<dbReference type="SUPFAM" id="SSF81872">
    <property type="entry name" value="BRCA2 helical domain"/>
    <property type="match status" value="1"/>
</dbReference>
<dbReference type="GO" id="GO:0000152">
    <property type="term" value="C:nuclear ubiquitin ligase complex"/>
    <property type="evidence" value="ECO:0007669"/>
    <property type="project" value="Ensembl"/>
</dbReference>
<feature type="domain" description="Tower" evidence="16">
    <location>
        <begin position="2822"/>
        <end position="2863"/>
    </location>
</feature>
<evidence type="ECO:0000256" key="12">
    <source>
        <dbReference type="ARBA" id="ARBA00023242"/>
    </source>
</evidence>
<dbReference type="CDD" id="cd04495">
    <property type="entry name" value="BRCA2DBD_OB3"/>
    <property type="match status" value="1"/>
</dbReference>
<reference evidence="17" key="2">
    <citation type="submission" date="2025-09" db="UniProtKB">
        <authorList>
            <consortium name="Ensembl"/>
        </authorList>
    </citation>
    <scope>IDENTIFICATION</scope>
</reference>
<dbReference type="Pfam" id="PF09104">
    <property type="entry name" value="BRCA-2_OB3"/>
    <property type="match status" value="1"/>
</dbReference>
<feature type="repeat" description="BRCA2" evidence="13">
    <location>
        <begin position="1981"/>
        <end position="2015"/>
    </location>
</feature>
<dbReference type="GO" id="GO:0007283">
    <property type="term" value="P:spermatogenesis"/>
    <property type="evidence" value="ECO:0007669"/>
    <property type="project" value="Ensembl"/>
</dbReference>
<feature type="region of interest" description="Disordered" evidence="15">
    <location>
        <begin position="3357"/>
        <end position="3411"/>
    </location>
</feature>
<comment type="subcellular location">
    <subcellularLocation>
        <location evidence="2">Cytoplasm</location>
        <location evidence="2">Cytoskeleton</location>
        <location evidence="2">Microtubule organizing center</location>
        <location evidence="2">Centrosome</location>
    </subcellularLocation>
    <subcellularLocation>
        <location evidence="1">Nucleus</location>
    </subcellularLocation>
</comment>
<dbReference type="GO" id="GO:0000722">
    <property type="term" value="P:telomere maintenance via recombination"/>
    <property type="evidence" value="ECO:0007669"/>
    <property type="project" value="Ensembl"/>
</dbReference>
<dbReference type="Pfam" id="PF21318">
    <property type="entry name" value="BRCA2DBD_OB2"/>
    <property type="match status" value="1"/>
</dbReference>
<dbReference type="InterPro" id="IPR015187">
    <property type="entry name" value="BRCA2_OB_1"/>
</dbReference>
<protein>
    <submittedName>
        <fullName evidence="17">BRCA2 DNA repair associated</fullName>
    </submittedName>
</protein>
<dbReference type="PROSITE" id="PS50138">
    <property type="entry name" value="BRCA2_REPEAT"/>
    <property type="match status" value="7"/>
</dbReference>
<proteinExistence type="predicted"/>
<dbReference type="InterPro" id="IPR048262">
    <property type="entry name" value="BRCA2_OB_2_dom"/>
</dbReference>
<keyword evidence="8" id="KW-0238">DNA-binding</keyword>
<keyword evidence="10" id="KW-0234">DNA repair</keyword>
<dbReference type="GO" id="GO:0002020">
    <property type="term" value="F:protease binding"/>
    <property type="evidence" value="ECO:0007669"/>
    <property type="project" value="Ensembl"/>
</dbReference>
<dbReference type="GO" id="GO:0033593">
    <property type="term" value="C:BRCA2-MAGE-D1 complex"/>
    <property type="evidence" value="ECO:0007669"/>
    <property type="project" value="Ensembl"/>
</dbReference>
<dbReference type="PANTHER" id="PTHR11289">
    <property type="entry name" value="BREAST CANCER TYPE 2 SUSCEPTIBILITY PROTEIN BRCA2"/>
    <property type="match status" value="1"/>
</dbReference>
<dbReference type="Pfam" id="PF09169">
    <property type="entry name" value="BRCA-2_helical"/>
    <property type="match status" value="1"/>
</dbReference>
<dbReference type="GO" id="GO:0010165">
    <property type="term" value="P:response to X-ray"/>
    <property type="evidence" value="ECO:0007669"/>
    <property type="project" value="Ensembl"/>
</dbReference>
<keyword evidence="4" id="KW-0597">Phosphoprotein</keyword>
<dbReference type="Pfam" id="PF09103">
    <property type="entry name" value="BRCA-2_OB1"/>
    <property type="match status" value="1"/>
</dbReference>
<dbReference type="PIRSF" id="PIRSF002397">
    <property type="entry name" value="BRCA2"/>
    <property type="match status" value="1"/>
</dbReference>
<evidence type="ECO:0000256" key="11">
    <source>
        <dbReference type="ARBA" id="ARBA00023212"/>
    </source>
</evidence>
<dbReference type="CDD" id="cd04493">
    <property type="entry name" value="BRCA2DBD_OB1"/>
    <property type="match status" value="1"/>
</dbReference>
<dbReference type="GO" id="GO:0071479">
    <property type="term" value="P:cellular response to ionizing radiation"/>
    <property type="evidence" value="ECO:0007669"/>
    <property type="project" value="Ensembl"/>
</dbReference>
<feature type="repeat" description="BRCA2" evidence="13">
    <location>
        <begin position="1424"/>
        <end position="1458"/>
    </location>
</feature>
<keyword evidence="11" id="KW-0206">Cytoskeleton</keyword>
<dbReference type="InterPro" id="IPR015525">
    <property type="entry name" value="BRCA2"/>
</dbReference>
<evidence type="ECO:0000256" key="10">
    <source>
        <dbReference type="ARBA" id="ARBA00023204"/>
    </source>
</evidence>
<feature type="compositionally biased region" description="Polar residues" evidence="15">
    <location>
        <begin position="629"/>
        <end position="647"/>
    </location>
</feature>
<feature type="repeat" description="BRCA2" evidence="13">
    <location>
        <begin position="1524"/>
        <end position="1558"/>
    </location>
</feature>
<feature type="region of interest" description="Disordered" evidence="15">
    <location>
        <begin position="348"/>
        <end position="376"/>
    </location>
</feature>
<dbReference type="SUPFAM" id="SSF81878">
    <property type="entry name" value="BRCA2 tower domain"/>
    <property type="match status" value="1"/>
</dbReference>
<accession>A0A8C3WKJ3</accession>
<dbReference type="SUPFAM" id="SSF50249">
    <property type="entry name" value="Nucleic acid-binding proteins"/>
    <property type="match status" value="3"/>
</dbReference>
<dbReference type="GO" id="GO:0007141">
    <property type="term" value="P:male meiosis I"/>
    <property type="evidence" value="ECO:0007669"/>
    <property type="project" value="Ensembl"/>
</dbReference>
<gene>
    <name evidence="17" type="primary">BRCA2</name>
</gene>
<dbReference type="GO" id="GO:0001833">
    <property type="term" value="P:inner cell mass cell proliferation"/>
    <property type="evidence" value="ECO:0007669"/>
    <property type="project" value="Ensembl"/>
</dbReference>
<dbReference type="Proteomes" id="UP000694540">
    <property type="component" value="Unplaced"/>
</dbReference>
<dbReference type="GO" id="GO:1990391">
    <property type="term" value="C:DNA repair complex"/>
    <property type="evidence" value="ECO:0007669"/>
    <property type="project" value="Ensembl"/>
</dbReference>
<dbReference type="GO" id="GO:0070200">
    <property type="term" value="P:establishment of protein localization to telomere"/>
    <property type="evidence" value="ECO:0007669"/>
    <property type="project" value="Ensembl"/>
</dbReference>
<evidence type="ECO:0000256" key="5">
    <source>
        <dbReference type="ARBA" id="ARBA00022737"/>
    </source>
</evidence>
<evidence type="ECO:0000256" key="15">
    <source>
        <dbReference type="SAM" id="MobiDB-lite"/>
    </source>
</evidence>
<dbReference type="FunFam" id="2.40.50.140:FF:000205">
    <property type="entry name" value="Breast cancer susceptibility protein 2"/>
    <property type="match status" value="1"/>
</dbReference>
<dbReference type="GO" id="GO:0005654">
    <property type="term" value="C:nucleoplasm"/>
    <property type="evidence" value="ECO:0007669"/>
    <property type="project" value="Ensembl"/>
</dbReference>
<dbReference type="SMART" id="SM01341">
    <property type="entry name" value="Tower"/>
    <property type="match status" value="1"/>
</dbReference>
<dbReference type="GO" id="GO:0001556">
    <property type="term" value="P:oocyte maturation"/>
    <property type="evidence" value="ECO:0007669"/>
    <property type="project" value="Ensembl"/>
</dbReference>
<keyword evidence="3" id="KW-0963">Cytoplasm</keyword>
<dbReference type="GO" id="GO:1990426">
    <property type="term" value="P:mitotic recombination-dependent replication fork processing"/>
    <property type="evidence" value="ECO:0007669"/>
    <property type="project" value="Ensembl"/>
</dbReference>
<evidence type="ECO:0000256" key="2">
    <source>
        <dbReference type="ARBA" id="ARBA00004300"/>
    </source>
</evidence>
<dbReference type="GO" id="GO:0000781">
    <property type="term" value="C:chromosome, telomeric region"/>
    <property type="evidence" value="ECO:0007669"/>
    <property type="project" value="Ensembl"/>
</dbReference>
<feature type="compositionally biased region" description="Polar residues" evidence="15">
    <location>
        <begin position="365"/>
        <end position="376"/>
    </location>
</feature>
<evidence type="ECO:0000256" key="6">
    <source>
        <dbReference type="ARBA" id="ARBA00022763"/>
    </source>
</evidence>
<dbReference type="CDD" id="cd04494">
    <property type="entry name" value="BRCA2DBD_OB2"/>
    <property type="match status" value="1"/>
</dbReference>
<dbReference type="GO" id="GO:0005829">
    <property type="term" value="C:cytosol"/>
    <property type="evidence" value="ECO:0007669"/>
    <property type="project" value="Ensembl"/>
</dbReference>
<evidence type="ECO:0000256" key="1">
    <source>
        <dbReference type="ARBA" id="ARBA00004123"/>
    </source>
</evidence>
<dbReference type="Pfam" id="PF00634">
    <property type="entry name" value="BRCA2"/>
    <property type="match status" value="7"/>
</dbReference>
<evidence type="ECO:0000256" key="8">
    <source>
        <dbReference type="ARBA" id="ARBA00023125"/>
    </source>
</evidence>
<feature type="region of interest" description="Disordered" evidence="15">
    <location>
        <begin position="2375"/>
        <end position="2394"/>
    </location>
</feature>
<dbReference type="InterPro" id="IPR015205">
    <property type="entry name" value="Tower_dom"/>
</dbReference>
<feature type="repeat" description="BRCA2" evidence="13">
    <location>
        <begin position="2050"/>
        <end position="2084"/>
    </location>
</feature>
<feature type="region of interest" description="Disordered" evidence="15">
    <location>
        <begin position="608"/>
        <end position="682"/>
    </location>
</feature>
<keyword evidence="14" id="KW-0175">Coiled coil</keyword>
<dbReference type="GO" id="GO:0007420">
    <property type="term" value="P:brain development"/>
    <property type="evidence" value="ECO:0007669"/>
    <property type="project" value="Ensembl"/>
</dbReference>
<dbReference type="GO" id="GO:0008585">
    <property type="term" value="P:female gonad development"/>
    <property type="evidence" value="ECO:0007669"/>
    <property type="project" value="Ensembl"/>
</dbReference>
<feature type="compositionally biased region" description="Low complexity" evidence="15">
    <location>
        <begin position="3357"/>
        <end position="3368"/>
    </location>
</feature>
<dbReference type="InterPro" id="IPR036315">
    <property type="entry name" value="BRCA2_hlx_sf"/>
</dbReference>
<feature type="repeat" description="BRCA2" evidence="13">
    <location>
        <begin position="1219"/>
        <end position="1253"/>
    </location>
</feature>
<dbReference type="GO" id="GO:0042802">
    <property type="term" value="F:identical protein binding"/>
    <property type="evidence" value="ECO:0007669"/>
    <property type="project" value="Ensembl"/>
</dbReference>
<dbReference type="GO" id="GO:0043015">
    <property type="term" value="F:gamma-tubulin binding"/>
    <property type="evidence" value="ECO:0007669"/>
    <property type="project" value="Ensembl"/>
</dbReference>
<dbReference type="GO" id="GO:0005813">
    <property type="term" value="C:centrosome"/>
    <property type="evidence" value="ECO:0007669"/>
    <property type="project" value="UniProtKB-SubCell"/>
</dbReference>
<feature type="compositionally biased region" description="Polar residues" evidence="15">
    <location>
        <begin position="671"/>
        <end position="682"/>
    </location>
</feature>
<feature type="coiled-coil region" evidence="14">
    <location>
        <begin position="2836"/>
        <end position="2870"/>
    </location>
</feature>
<dbReference type="InterPro" id="IPR015252">
    <property type="entry name" value="BRCA2_hlx"/>
</dbReference>
<dbReference type="GO" id="GO:0045893">
    <property type="term" value="P:positive regulation of DNA-templated transcription"/>
    <property type="evidence" value="ECO:0007669"/>
    <property type="project" value="Ensembl"/>
</dbReference>
<keyword evidence="18" id="KW-1185">Reference proteome</keyword>
<feature type="compositionally biased region" description="Polar residues" evidence="15">
    <location>
        <begin position="3401"/>
        <end position="3411"/>
    </location>
</feature>
<evidence type="ECO:0000256" key="13">
    <source>
        <dbReference type="PROSITE-ProRule" id="PRU00032"/>
    </source>
</evidence>
<evidence type="ECO:0000256" key="7">
    <source>
        <dbReference type="ARBA" id="ARBA00022843"/>
    </source>
</evidence>
<dbReference type="GO" id="GO:0032465">
    <property type="term" value="P:regulation of cytokinesis"/>
    <property type="evidence" value="ECO:0007669"/>
    <property type="project" value="Ensembl"/>
</dbReference>
<evidence type="ECO:0000256" key="4">
    <source>
        <dbReference type="ARBA" id="ARBA00022553"/>
    </source>
</evidence>
<dbReference type="GO" id="GO:0090398">
    <property type="term" value="P:cellular senescence"/>
    <property type="evidence" value="ECO:0007669"/>
    <property type="project" value="Ensembl"/>
</dbReference>
<feature type="repeat" description="BRCA2" evidence="13">
    <location>
        <begin position="1670"/>
        <end position="1704"/>
    </location>
</feature>
<evidence type="ECO:0000256" key="9">
    <source>
        <dbReference type="ARBA" id="ARBA00023172"/>
    </source>
</evidence>
<dbReference type="GO" id="GO:0030141">
    <property type="term" value="C:secretory granule"/>
    <property type="evidence" value="ECO:0007669"/>
    <property type="project" value="Ensembl"/>
</dbReference>
<feature type="repeat" description="BRCA2" evidence="13">
    <location>
        <begin position="1004"/>
        <end position="1038"/>
    </location>
</feature>
<dbReference type="GO" id="GO:0010485">
    <property type="term" value="F:histone H4 acetyltransferase activity"/>
    <property type="evidence" value="ECO:0007669"/>
    <property type="project" value="Ensembl"/>
</dbReference>
<feature type="region of interest" description="Disordered" evidence="15">
    <location>
        <begin position="1706"/>
        <end position="1733"/>
    </location>
</feature>
<dbReference type="GO" id="GO:0071425">
    <property type="term" value="P:hematopoietic stem cell proliferation"/>
    <property type="evidence" value="ECO:0007669"/>
    <property type="project" value="Ensembl"/>
</dbReference>
<dbReference type="GO" id="GO:0010484">
    <property type="term" value="F:histone H3 acetyltransferase activity"/>
    <property type="evidence" value="ECO:0007669"/>
    <property type="project" value="Ensembl"/>
</dbReference>
<dbReference type="InterPro" id="IPR055077">
    <property type="entry name" value="BRCA2_TR2"/>
</dbReference>
<dbReference type="GO" id="GO:0030330">
    <property type="term" value="P:DNA damage response, signal transduction by p53 class mediator"/>
    <property type="evidence" value="ECO:0007669"/>
    <property type="project" value="Ensembl"/>
</dbReference>
<keyword evidence="6" id="KW-0227">DNA damage</keyword>
<reference evidence="17" key="1">
    <citation type="submission" date="2025-08" db="UniProtKB">
        <authorList>
            <consortium name="Ensembl"/>
        </authorList>
    </citation>
    <scope>IDENTIFICATION</scope>
</reference>
<dbReference type="GO" id="GO:0010225">
    <property type="term" value="P:response to UV-C"/>
    <property type="evidence" value="ECO:0007669"/>
    <property type="project" value="Ensembl"/>
</dbReference>
<feature type="region of interest" description="Disordered" evidence="15">
    <location>
        <begin position="1086"/>
        <end position="1106"/>
    </location>
</feature>
<dbReference type="GO" id="GO:0003697">
    <property type="term" value="F:single-stranded DNA binding"/>
    <property type="evidence" value="ECO:0007669"/>
    <property type="project" value="Ensembl"/>
</dbReference>
<dbReference type="InterPro" id="IPR012340">
    <property type="entry name" value="NA-bd_OB-fold"/>
</dbReference>